<sequence length="304" mass="34916">MLTYDIVLLTDARFTNEVAIDDYAKNVLLEDQLLINALTHIGLKAHKTHWNNEQFDWTSTQCAMIRTTWDIYDDGMFDQFEAWLDRIKDQTQLINTYETIRWNIDKRYLKDLKTRGIKIPPTIFIPQGESKNLHEIVQASGWEQSILKPAISGGGRHTYKLDNNQLNAIANTFSTLIQEESMLLQEFQHHVVDKGELTLMVFGGKYSHAVLKKAKVGDFRVQDDFGGTVHTYEPTAAEIAFAERVVAACDPVPTQARVDFIWGNDGDLCVSELELIEPELWFRNEKGAAEQLATLIWERYFKKS</sequence>
<dbReference type="PANTHER" id="PTHR39217">
    <property type="match status" value="1"/>
</dbReference>
<protein>
    <recommendedName>
        <fullName evidence="1">Prokaryotic glutathione synthetase ATP-binding domain-containing protein</fullName>
    </recommendedName>
</protein>
<dbReference type="Proteomes" id="UP001062165">
    <property type="component" value="Chromosome"/>
</dbReference>
<organism evidence="2 3">
    <name type="scientific">Reichenbachiella carrageenanivorans</name>
    <dbReference type="NCBI Taxonomy" id="2979869"/>
    <lineage>
        <taxon>Bacteria</taxon>
        <taxon>Pseudomonadati</taxon>
        <taxon>Bacteroidota</taxon>
        <taxon>Cytophagia</taxon>
        <taxon>Cytophagales</taxon>
        <taxon>Reichenbachiellaceae</taxon>
        <taxon>Reichenbachiella</taxon>
    </lineage>
</organism>
<dbReference type="SUPFAM" id="SSF56059">
    <property type="entry name" value="Glutathione synthetase ATP-binding domain-like"/>
    <property type="match status" value="1"/>
</dbReference>
<reference evidence="2" key="1">
    <citation type="submission" date="2022-10" db="EMBL/GenBank/DDBJ databases">
        <title>Comparative genomics and taxonomic characterization of three novel marine species of genus Reichenbachiella exhibiting antioxidant and polysaccharide degradation activities.</title>
        <authorList>
            <person name="Muhammad N."/>
            <person name="Lee Y.-J."/>
            <person name="Ko J."/>
            <person name="Kim S.-G."/>
        </authorList>
    </citation>
    <scope>NUCLEOTIDE SEQUENCE</scope>
    <source>
        <strain evidence="2">Wsw4-B4</strain>
    </source>
</reference>
<keyword evidence="3" id="KW-1185">Reference proteome</keyword>
<accession>A0ABY6CYQ6</accession>
<dbReference type="InterPro" id="IPR053191">
    <property type="entry name" value="DcsG_Biosynth_Enzyme"/>
</dbReference>
<evidence type="ECO:0000313" key="3">
    <source>
        <dbReference type="Proteomes" id="UP001062165"/>
    </source>
</evidence>
<dbReference type="InterPro" id="IPR004218">
    <property type="entry name" value="GSHS_ATP-bd"/>
</dbReference>
<dbReference type="Pfam" id="PF02955">
    <property type="entry name" value="GSH-S_ATP"/>
    <property type="match status" value="1"/>
</dbReference>
<dbReference type="PANTHER" id="PTHR39217:SF1">
    <property type="entry name" value="GLUTATHIONE SYNTHETASE"/>
    <property type="match status" value="1"/>
</dbReference>
<gene>
    <name evidence="2" type="ORF">N7E81_11100</name>
</gene>
<feature type="domain" description="Prokaryotic glutathione synthetase ATP-binding" evidence="1">
    <location>
        <begin position="130"/>
        <end position="245"/>
    </location>
</feature>
<evidence type="ECO:0000313" key="2">
    <source>
        <dbReference type="EMBL" id="UXX77913.1"/>
    </source>
</evidence>
<name>A0ABY6CYQ6_9BACT</name>
<dbReference type="Gene3D" id="3.30.470.20">
    <property type="entry name" value="ATP-grasp fold, B domain"/>
    <property type="match status" value="1"/>
</dbReference>
<proteinExistence type="predicted"/>
<dbReference type="RefSeq" id="WP_263049660.1">
    <property type="nucleotide sequence ID" value="NZ_CP106735.1"/>
</dbReference>
<evidence type="ECO:0000259" key="1">
    <source>
        <dbReference type="Pfam" id="PF02955"/>
    </source>
</evidence>
<dbReference type="EMBL" id="CP106735">
    <property type="protein sequence ID" value="UXX77913.1"/>
    <property type="molecule type" value="Genomic_DNA"/>
</dbReference>